<reference evidence="8" key="1">
    <citation type="journal article" date="2014" name="Genome Announc.">
        <title>Genome sequence of the yeast Cyberlindnera fabianii (Hansenula fabianii).</title>
        <authorList>
            <person name="Freel K.C."/>
            <person name="Sarilar V."/>
            <person name="Neuveglise C."/>
            <person name="Devillers H."/>
            <person name="Friedrich A."/>
            <person name="Schacherer J."/>
        </authorList>
    </citation>
    <scope>NUCLEOTIDE SEQUENCE</scope>
    <source>
        <strain evidence="8">YJS4271</strain>
    </source>
</reference>
<feature type="transmembrane region" description="Helical" evidence="6">
    <location>
        <begin position="165"/>
        <end position="184"/>
    </location>
</feature>
<feature type="transmembrane region" description="Helical" evidence="6">
    <location>
        <begin position="84"/>
        <end position="109"/>
    </location>
</feature>
<feature type="domain" description="Amino acid transporter transmembrane" evidence="7">
    <location>
        <begin position="52"/>
        <end position="428"/>
    </location>
</feature>
<name>A0A061AZ52_CYBFA</name>
<feature type="transmembrane region" description="Helical" evidence="6">
    <location>
        <begin position="59"/>
        <end position="78"/>
    </location>
</feature>
<dbReference type="EMBL" id="LK052890">
    <property type="protein sequence ID" value="CDR40674.1"/>
    <property type="molecule type" value="Genomic_DNA"/>
</dbReference>
<keyword evidence="5 6" id="KW-0472">Membrane</keyword>
<evidence type="ECO:0000256" key="2">
    <source>
        <dbReference type="ARBA" id="ARBA00008066"/>
    </source>
</evidence>
<dbReference type="VEuPathDB" id="FungiDB:BON22_2135"/>
<gene>
    <name evidence="8" type="ORF">CYFA0S_05e03136g</name>
</gene>
<feature type="transmembrane region" description="Helical" evidence="6">
    <location>
        <begin position="439"/>
        <end position="456"/>
    </location>
</feature>
<sequence>MSKEYDEKTATGIDLESFSHDVSIAEQESLDEELVVQKEILEDEGSAIKYRNCSWQKTSMLLATEYICLAAMSFPWSFSVLGLIPGLILTLGIAATTIYTGTIIGDYCLKYPKMQNICDIGQHLFWGKKWAYWATAVCFILNNSMIQALHVLVGAKYLNTLSDHGTCTISFSVITTFVCFIFALPRTFHNMSYLSLFAAATMFIAMVLCIVFAGIQEHPDEWDPTVPIEWNLWPAQGTTYVDGMNAMLNILFTLAGQITYPSFIAEMRNPKDFRKALYLVGAFEIILYCIAGSVIYVMVGNNYIASPAFGVLSRKWKFISFSFTIPTIIILGSLFGNITCQFIFFKIFDSKSAHRRSHTTKGWGIWIFITIASWILAFIIAQVIPFFGDLLSLMSSLFACWFGYVFWGVAYMRLKQAKYKGQYNSFKELYFLLTGKEKLQYWVSWFIIAIGVYLIGPGTYSAVESIRLNYAARLYGDVFTCANNGI</sequence>
<dbReference type="PhylomeDB" id="A0A061AZ52"/>
<feature type="transmembrane region" description="Helical" evidence="6">
    <location>
        <begin position="130"/>
        <end position="153"/>
    </location>
</feature>
<dbReference type="OrthoDB" id="294730at2759"/>
<evidence type="ECO:0000256" key="5">
    <source>
        <dbReference type="ARBA" id="ARBA00023136"/>
    </source>
</evidence>
<dbReference type="Gene3D" id="1.20.1740.10">
    <property type="entry name" value="Amino acid/polyamine transporter I"/>
    <property type="match status" value="1"/>
</dbReference>
<comment type="subcellular location">
    <subcellularLocation>
        <location evidence="1">Vacuole membrane</location>
        <topology evidence="1">Multi-pass membrane protein</topology>
    </subcellularLocation>
</comment>
<keyword evidence="4 6" id="KW-1133">Transmembrane helix</keyword>
<evidence type="ECO:0000256" key="4">
    <source>
        <dbReference type="ARBA" id="ARBA00022989"/>
    </source>
</evidence>
<feature type="transmembrane region" description="Helical" evidence="6">
    <location>
        <begin position="319"/>
        <end position="344"/>
    </location>
</feature>
<evidence type="ECO:0000259" key="7">
    <source>
        <dbReference type="Pfam" id="PF01490"/>
    </source>
</evidence>
<evidence type="ECO:0000256" key="6">
    <source>
        <dbReference type="SAM" id="Phobius"/>
    </source>
</evidence>
<feature type="transmembrane region" description="Helical" evidence="6">
    <location>
        <begin position="276"/>
        <end position="299"/>
    </location>
</feature>
<organism evidence="8">
    <name type="scientific">Cyberlindnera fabianii</name>
    <name type="common">Yeast</name>
    <name type="synonym">Hansenula fabianii</name>
    <dbReference type="NCBI Taxonomy" id="36022"/>
    <lineage>
        <taxon>Eukaryota</taxon>
        <taxon>Fungi</taxon>
        <taxon>Dikarya</taxon>
        <taxon>Ascomycota</taxon>
        <taxon>Saccharomycotina</taxon>
        <taxon>Saccharomycetes</taxon>
        <taxon>Phaffomycetales</taxon>
        <taxon>Phaffomycetaceae</taxon>
        <taxon>Cyberlindnera</taxon>
    </lineage>
</organism>
<dbReference type="PANTHER" id="PTHR22950">
    <property type="entry name" value="AMINO ACID TRANSPORTER"/>
    <property type="match status" value="1"/>
</dbReference>
<dbReference type="FunFam" id="1.20.1740.10:FF:000039">
    <property type="entry name" value="Neutral amino acid transporter (Eurofung)"/>
    <property type="match status" value="1"/>
</dbReference>
<evidence type="ECO:0000313" key="8">
    <source>
        <dbReference type="EMBL" id="CDR40674.1"/>
    </source>
</evidence>
<feature type="transmembrane region" description="Helical" evidence="6">
    <location>
        <begin position="390"/>
        <end position="412"/>
    </location>
</feature>
<dbReference type="InterPro" id="IPR013057">
    <property type="entry name" value="AA_transpt_TM"/>
</dbReference>
<accession>A0A061AZ52</accession>
<dbReference type="PANTHER" id="PTHR22950:SF20">
    <property type="entry name" value="AMINO ACID TRANSPORTER (EUROFUNG)"/>
    <property type="match status" value="1"/>
</dbReference>
<feature type="transmembrane region" description="Helical" evidence="6">
    <location>
        <begin position="246"/>
        <end position="264"/>
    </location>
</feature>
<protein>
    <submittedName>
        <fullName evidence="8">CYFA0S05e03136g1_1</fullName>
    </submittedName>
</protein>
<comment type="similarity">
    <text evidence="2">Belongs to the amino acid/polyamine transporter 2 family.</text>
</comment>
<proteinExistence type="inferred from homology"/>
<keyword evidence="3 6" id="KW-0812">Transmembrane</keyword>
<feature type="transmembrane region" description="Helical" evidence="6">
    <location>
        <begin position="196"/>
        <end position="215"/>
    </location>
</feature>
<dbReference type="Pfam" id="PF01490">
    <property type="entry name" value="Aa_trans"/>
    <property type="match status" value="1"/>
</dbReference>
<dbReference type="GO" id="GO:0015179">
    <property type="term" value="F:L-amino acid transmembrane transporter activity"/>
    <property type="evidence" value="ECO:0007669"/>
    <property type="project" value="TreeGrafter"/>
</dbReference>
<dbReference type="AlphaFoldDB" id="A0A061AZ52"/>
<evidence type="ECO:0000256" key="3">
    <source>
        <dbReference type="ARBA" id="ARBA00022692"/>
    </source>
</evidence>
<dbReference type="GO" id="GO:0005774">
    <property type="term" value="C:vacuolar membrane"/>
    <property type="evidence" value="ECO:0007669"/>
    <property type="project" value="UniProtKB-SubCell"/>
</dbReference>
<evidence type="ECO:0000256" key="1">
    <source>
        <dbReference type="ARBA" id="ARBA00004128"/>
    </source>
</evidence>
<feature type="transmembrane region" description="Helical" evidence="6">
    <location>
        <begin position="365"/>
        <end position="384"/>
    </location>
</feature>